<dbReference type="RefSeq" id="WP_319964021.1">
    <property type="nucleotide sequence ID" value="NZ_JAXAVW010000001.1"/>
</dbReference>
<evidence type="ECO:0000256" key="1">
    <source>
        <dbReference type="SAM" id="Phobius"/>
    </source>
</evidence>
<gene>
    <name evidence="2" type="ORF">SK803_02315</name>
</gene>
<evidence type="ECO:0000313" key="3">
    <source>
        <dbReference type="Proteomes" id="UP001285521"/>
    </source>
</evidence>
<keyword evidence="1" id="KW-0812">Transmembrane</keyword>
<feature type="transmembrane region" description="Helical" evidence="1">
    <location>
        <begin position="41"/>
        <end position="59"/>
    </location>
</feature>
<accession>A0ABU4ST87</accession>
<keyword evidence="3" id="KW-1185">Reference proteome</keyword>
<reference evidence="2 3" key="1">
    <citation type="submission" date="2023-11" db="EMBL/GenBank/DDBJ databases">
        <title>Lentzea sokolovensis, sp. nov., Lentzea kristufkii, sp. nov., and Lentzea miocenensis, sp. nov., rare actinobacteria from Sokolov Coal Basin, Miocene lacustrine sediment, Czech Republic.</title>
        <authorList>
            <person name="Lara A."/>
            <person name="Kotroba L."/>
            <person name="Nouioui I."/>
            <person name="Neumann-Schaal M."/>
            <person name="Mast Y."/>
            <person name="Chronakova A."/>
        </authorList>
    </citation>
    <scope>NUCLEOTIDE SEQUENCE [LARGE SCALE GENOMIC DNA]</scope>
    <source>
        <strain evidence="2 3">BCCO 10_0856</strain>
    </source>
</reference>
<dbReference type="Proteomes" id="UP001285521">
    <property type="component" value="Unassembled WGS sequence"/>
</dbReference>
<feature type="transmembrane region" description="Helical" evidence="1">
    <location>
        <begin position="66"/>
        <end position="87"/>
    </location>
</feature>
<feature type="transmembrane region" description="Helical" evidence="1">
    <location>
        <begin position="12"/>
        <end position="35"/>
    </location>
</feature>
<dbReference type="EMBL" id="JAXAVW010000001">
    <property type="protein sequence ID" value="MDX8029022.1"/>
    <property type="molecule type" value="Genomic_DNA"/>
</dbReference>
<name>A0ABU4ST87_9PSEU</name>
<proteinExistence type="predicted"/>
<keyword evidence="1" id="KW-1133">Transmembrane helix</keyword>
<comment type="caution">
    <text evidence="2">The sequence shown here is derived from an EMBL/GenBank/DDBJ whole genome shotgun (WGS) entry which is preliminary data.</text>
</comment>
<evidence type="ECO:0000313" key="2">
    <source>
        <dbReference type="EMBL" id="MDX8029022.1"/>
    </source>
</evidence>
<sequence length="93" mass="9375">MSYGPSAQTKGPALGLLALALGLAGVVVTFLPINLDGVRPYLAWAFGLPGFVVAILGLLGPRQGKAFAVIGALLSLLAVFVGMITLGNLTGLL</sequence>
<keyword evidence="1" id="KW-0472">Membrane</keyword>
<protein>
    <submittedName>
        <fullName evidence="2">Uncharacterized protein</fullName>
    </submittedName>
</protein>
<organism evidence="2 3">
    <name type="scientific">Lentzea miocenica</name>
    <dbReference type="NCBI Taxonomy" id="3095431"/>
    <lineage>
        <taxon>Bacteria</taxon>
        <taxon>Bacillati</taxon>
        <taxon>Actinomycetota</taxon>
        <taxon>Actinomycetes</taxon>
        <taxon>Pseudonocardiales</taxon>
        <taxon>Pseudonocardiaceae</taxon>
        <taxon>Lentzea</taxon>
    </lineage>
</organism>